<name>A0A9W8H0M6_9FUNG</name>
<feature type="compositionally biased region" description="Low complexity" evidence="1">
    <location>
        <begin position="129"/>
        <end position="152"/>
    </location>
</feature>
<dbReference type="OrthoDB" id="5582214at2759"/>
<comment type="caution">
    <text evidence="2">The sequence shown here is derived from an EMBL/GenBank/DDBJ whole genome shotgun (WGS) entry which is preliminary data.</text>
</comment>
<dbReference type="EMBL" id="JANBUH010000096">
    <property type="protein sequence ID" value="KAJ2754779.1"/>
    <property type="molecule type" value="Genomic_DNA"/>
</dbReference>
<evidence type="ECO:0000256" key="1">
    <source>
        <dbReference type="SAM" id="MobiDB-lite"/>
    </source>
</evidence>
<accession>A0A9W8H0M6</accession>
<sequence length="179" mass="19792">MARYTQCDVPESPIVIISTNGPSVLSTSLVPDSSQLLRTPVIDCSDDMLVAQIASNRDVADVRQLLTKNTNARCLVQFSSGSGVSIMTLRDDGFVWNQEIFLPRHSGEYASVARRNPFLRRMHNSPRYSTVSSTDSSTDSSDSSSSRQSSEQSDPEEDEETDEGELMMIDVVSVHEIRL</sequence>
<proteinExistence type="predicted"/>
<dbReference type="Proteomes" id="UP001140011">
    <property type="component" value="Unassembled WGS sequence"/>
</dbReference>
<keyword evidence="3" id="KW-1185">Reference proteome</keyword>
<dbReference type="AlphaFoldDB" id="A0A9W8H0M6"/>
<reference evidence="2" key="1">
    <citation type="submission" date="2022-07" db="EMBL/GenBank/DDBJ databases">
        <title>Phylogenomic reconstructions and comparative analyses of Kickxellomycotina fungi.</title>
        <authorList>
            <person name="Reynolds N.K."/>
            <person name="Stajich J.E."/>
            <person name="Barry K."/>
            <person name="Grigoriev I.V."/>
            <person name="Crous P."/>
            <person name="Smith M.E."/>
        </authorList>
    </citation>
    <scope>NUCLEOTIDE SEQUENCE</scope>
    <source>
        <strain evidence="2">BCRC 34297</strain>
    </source>
</reference>
<protein>
    <submittedName>
        <fullName evidence="2">Uncharacterized protein</fullName>
    </submittedName>
</protein>
<evidence type="ECO:0000313" key="2">
    <source>
        <dbReference type="EMBL" id="KAJ2754779.1"/>
    </source>
</evidence>
<gene>
    <name evidence="2" type="ORF">GGI19_002162</name>
</gene>
<feature type="compositionally biased region" description="Acidic residues" evidence="1">
    <location>
        <begin position="153"/>
        <end position="165"/>
    </location>
</feature>
<feature type="region of interest" description="Disordered" evidence="1">
    <location>
        <begin position="123"/>
        <end position="168"/>
    </location>
</feature>
<evidence type="ECO:0000313" key="3">
    <source>
        <dbReference type="Proteomes" id="UP001140011"/>
    </source>
</evidence>
<organism evidence="2 3">
    <name type="scientific">Coemansia pectinata</name>
    <dbReference type="NCBI Taxonomy" id="1052879"/>
    <lineage>
        <taxon>Eukaryota</taxon>
        <taxon>Fungi</taxon>
        <taxon>Fungi incertae sedis</taxon>
        <taxon>Zoopagomycota</taxon>
        <taxon>Kickxellomycotina</taxon>
        <taxon>Kickxellomycetes</taxon>
        <taxon>Kickxellales</taxon>
        <taxon>Kickxellaceae</taxon>
        <taxon>Coemansia</taxon>
    </lineage>
</organism>